<keyword evidence="1" id="KW-0812">Transmembrane</keyword>
<keyword evidence="3" id="KW-1185">Reference proteome</keyword>
<keyword evidence="1" id="KW-0472">Membrane</keyword>
<evidence type="ECO:0000313" key="3">
    <source>
        <dbReference type="Proteomes" id="UP001056386"/>
    </source>
</evidence>
<dbReference type="EMBL" id="CP099586">
    <property type="protein sequence ID" value="USS44472.1"/>
    <property type="molecule type" value="Genomic_DNA"/>
</dbReference>
<protein>
    <recommendedName>
        <fullName evidence="4">SMODS-associating 2TM beta-strand rich effector domain-containing protein</fullName>
    </recommendedName>
</protein>
<organism evidence="2 3">
    <name type="scientific">Burkholderia glumae</name>
    <name type="common">Pseudomonas glumae</name>
    <dbReference type="NCBI Taxonomy" id="337"/>
    <lineage>
        <taxon>Bacteria</taxon>
        <taxon>Pseudomonadati</taxon>
        <taxon>Pseudomonadota</taxon>
        <taxon>Betaproteobacteria</taxon>
        <taxon>Burkholderiales</taxon>
        <taxon>Burkholderiaceae</taxon>
        <taxon>Burkholderia</taxon>
    </lineage>
</organism>
<evidence type="ECO:0008006" key="4">
    <source>
        <dbReference type="Google" id="ProtNLM"/>
    </source>
</evidence>
<dbReference type="RefSeq" id="WP_043308722.1">
    <property type="nucleotide sequence ID" value="NZ_CP033662.1"/>
</dbReference>
<feature type="transmembrane region" description="Helical" evidence="1">
    <location>
        <begin position="184"/>
        <end position="200"/>
    </location>
</feature>
<reference evidence="2" key="1">
    <citation type="submission" date="2022-06" db="EMBL/GenBank/DDBJ databases">
        <title>Draft genome sequence of Burkholderia glumae strain GR20004 isolated from rice panicle showing bacterial panicle blight.</title>
        <authorList>
            <person name="Choi S.Y."/>
            <person name="Lee Y.H."/>
        </authorList>
    </citation>
    <scope>NUCLEOTIDE SEQUENCE</scope>
    <source>
        <strain evidence="2">GR20004</strain>
        <plasmid evidence="2">unnamed3</plasmid>
    </source>
</reference>
<feature type="transmembrane region" description="Helical" evidence="1">
    <location>
        <begin position="206"/>
        <end position="225"/>
    </location>
</feature>
<sequence length="230" mass="25677">MMDDLPDKLRRNLVALSAAIVAITMFHLSFKPTGTLLGFAEVGNVTPLKVWTALSAVLVYVFLRYWFHDDTGADRQGLAAHYTQLRYAAIQRYLTRDAKLYFLMRRRQPRWIEGLDAPKDSIFVGIYKAAGRPSTVDLSANVEPFVNSPWSGEVSFSVDVRWRGGQKRGVHNNERHPYRLPRGMAIYISTTIALRTAVYSKSAVDLLVPMVLAAVAAAMCSANVVRAMLA</sequence>
<keyword evidence="1" id="KW-1133">Transmembrane helix</keyword>
<feature type="transmembrane region" description="Helical" evidence="1">
    <location>
        <begin position="12"/>
        <end position="30"/>
    </location>
</feature>
<evidence type="ECO:0000256" key="1">
    <source>
        <dbReference type="SAM" id="Phobius"/>
    </source>
</evidence>
<accession>A0ABY5BF55</accession>
<geneLocation type="plasmid" evidence="2 3">
    <name>unnamed3</name>
</geneLocation>
<name>A0ABY5BF55_BURGL</name>
<keyword evidence="2" id="KW-0614">Plasmid</keyword>
<proteinExistence type="predicted"/>
<gene>
    <name evidence="2" type="ORF">NFI99_13940</name>
</gene>
<feature type="transmembrane region" description="Helical" evidence="1">
    <location>
        <begin position="50"/>
        <end position="67"/>
    </location>
</feature>
<evidence type="ECO:0000313" key="2">
    <source>
        <dbReference type="EMBL" id="USS44472.1"/>
    </source>
</evidence>
<dbReference type="Proteomes" id="UP001056386">
    <property type="component" value="Plasmid unnamed3"/>
</dbReference>